<dbReference type="EMBL" id="FNTY01000002">
    <property type="protein sequence ID" value="SEE50512.1"/>
    <property type="molecule type" value="Genomic_DNA"/>
</dbReference>
<organism evidence="1 2">
    <name type="scientific">Pseudomonas migulae</name>
    <dbReference type="NCBI Taxonomy" id="78543"/>
    <lineage>
        <taxon>Bacteria</taxon>
        <taxon>Pseudomonadati</taxon>
        <taxon>Pseudomonadota</taxon>
        <taxon>Gammaproteobacteria</taxon>
        <taxon>Pseudomonadales</taxon>
        <taxon>Pseudomonadaceae</taxon>
        <taxon>Pseudomonas</taxon>
    </lineage>
</organism>
<dbReference type="AlphaFoldDB" id="A0A1H5JDD4"/>
<proteinExistence type="predicted"/>
<evidence type="ECO:0000313" key="1">
    <source>
        <dbReference type="EMBL" id="SEE50512.1"/>
    </source>
</evidence>
<dbReference type="Proteomes" id="UP000198985">
    <property type="component" value="Unassembled WGS sequence"/>
</dbReference>
<reference evidence="1 2" key="1">
    <citation type="submission" date="2016-10" db="EMBL/GenBank/DDBJ databases">
        <authorList>
            <person name="de Groot N.N."/>
        </authorList>
    </citation>
    <scope>NUCLEOTIDE SEQUENCE [LARGE SCALE GENOMIC DNA]</scope>
    <source>
        <strain evidence="1 2">BS3662</strain>
    </source>
</reference>
<accession>A0A1H5JDD4</accession>
<protein>
    <submittedName>
        <fullName evidence="1">Uncharacterized protein</fullName>
    </submittedName>
</protein>
<sequence length="239" mass="27087">MYCSISRRQTRGAINTNVLTKINYWLTSGTITYDRKLSCMSTIQQFLRIHTLIKITASGNKIVMPQNMLALLPSMNVAGYVVQRGTCGFCTVSIGTFVIDRPRIQLMPRRHINITALLTIQLASTGMGRCGGLPALRITAATRVLLARLNQQTFVLLQPRVKHMNRKPKVGKRDIYDQLDHLSTLIDIAHVRLNRVYRARHCRLHLCLPFRRQLRARQCCAGHRCCAITRRAKAFAACS</sequence>
<evidence type="ECO:0000313" key="2">
    <source>
        <dbReference type="Proteomes" id="UP000198985"/>
    </source>
</evidence>
<gene>
    <name evidence="1" type="ORF">SAMN04490194_2524</name>
</gene>
<name>A0A1H5JDD4_9PSED</name>